<dbReference type="GO" id="GO:0046872">
    <property type="term" value="F:metal ion binding"/>
    <property type="evidence" value="ECO:0007669"/>
    <property type="project" value="UniProtKB-KW"/>
</dbReference>
<feature type="non-terminal residue" evidence="4">
    <location>
        <position position="1"/>
    </location>
</feature>
<dbReference type="GO" id="GO:0017108">
    <property type="term" value="F:5'-flap endonuclease activity"/>
    <property type="evidence" value="ECO:0007669"/>
    <property type="project" value="TreeGrafter"/>
</dbReference>
<evidence type="ECO:0000256" key="1">
    <source>
        <dbReference type="ARBA" id="ARBA00022723"/>
    </source>
</evidence>
<dbReference type="PRINTS" id="PR00853">
    <property type="entry name" value="XPGRADSUPER"/>
</dbReference>
<dbReference type="InterPro" id="IPR006085">
    <property type="entry name" value="XPG_DNA_repair_N"/>
</dbReference>
<evidence type="ECO:0000313" key="5">
    <source>
        <dbReference type="Proteomes" id="UP000287651"/>
    </source>
</evidence>
<sequence length="164" mass="18663">GLTKLLADNAPKAMKEQKFESYFGRKIAIDASMSIYQFLVRSPSLGPIPSIAPEIFNSLSFPLFLRDFMVYCHFVSYRLSWEELVWRPSPTRLAKSQEGIEKYSKRTVKVTRQHNEECKRLLRLMGVPIIENAKLSLFISKAPCEAEAQCATLCKSDKATDVLP</sequence>
<dbReference type="InterPro" id="IPR006084">
    <property type="entry name" value="XPG/Rad2"/>
</dbReference>
<evidence type="ECO:0000313" key="4">
    <source>
        <dbReference type="EMBL" id="RRT81656.1"/>
    </source>
</evidence>
<protein>
    <recommendedName>
        <fullName evidence="3">XPG N-terminal domain-containing protein</fullName>
    </recommendedName>
</protein>
<dbReference type="AlphaFoldDB" id="A0A427B022"/>
<dbReference type="EMBL" id="AMZH03000859">
    <property type="protein sequence ID" value="RRT81656.1"/>
    <property type="molecule type" value="Genomic_DNA"/>
</dbReference>
<dbReference type="Proteomes" id="UP000287651">
    <property type="component" value="Unassembled WGS sequence"/>
</dbReference>
<proteinExistence type="predicted"/>
<evidence type="ECO:0000256" key="2">
    <source>
        <dbReference type="ARBA" id="ARBA00022842"/>
    </source>
</evidence>
<dbReference type="PANTHER" id="PTHR11081">
    <property type="entry name" value="FLAP ENDONUCLEASE FAMILY MEMBER"/>
    <property type="match status" value="1"/>
</dbReference>
<keyword evidence="2" id="KW-0460">Magnesium</keyword>
<dbReference type="SUPFAM" id="SSF88723">
    <property type="entry name" value="PIN domain-like"/>
    <property type="match status" value="1"/>
</dbReference>
<reference evidence="4 5" key="1">
    <citation type="journal article" date="2014" name="Agronomy (Basel)">
        <title>A Draft Genome Sequence for Ensete ventricosum, the Drought-Tolerant Tree Against Hunger.</title>
        <authorList>
            <person name="Harrison J."/>
            <person name="Moore K.A."/>
            <person name="Paszkiewicz K."/>
            <person name="Jones T."/>
            <person name="Grant M."/>
            <person name="Ambacheew D."/>
            <person name="Muzemil S."/>
            <person name="Studholme D.J."/>
        </authorList>
    </citation>
    <scope>NUCLEOTIDE SEQUENCE [LARGE SCALE GENOMIC DNA]</scope>
</reference>
<feature type="domain" description="XPG N-terminal" evidence="3">
    <location>
        <begin position="1"/>
        <end position="109"/>
    </location>
</feature>
<comment type="caution">
    <text evidence="4">The sequence shown here is derived from an EMBL/GenBank/DDBJ whole genome shotgun (WGS) entry which is preliminary data.</text>
</comment>
<dbReference type="Gene3D" id="3.40.50.1010">
    <property type="entry name" value="5'-nuclease"/>
    <property type="match status" value="2"/>
</dbReference>
<dbReference type="Pfam" id="PF00752">
    <property type="entry name" value="XPG_N"/>
    <property type="match status" value="1"/>
</dbReference>
<gene>
    <name evidence="4" type="ORF">B296_00021592</name>
</gene>
<dbReference type="InterPro" id="IPR029060">
    <property type="entry name" value="PIN-like_dom_sf"/>
</dbReference>
<dbReference type="GO" id="GO:0008409">
    <property type="term" value="F:5'-3' exonuclease activity"/>
    <property type="evidence" value="ECO:0007669"/>
    <property type="project" value="TreeGrafter"/>
</dbReference>
<dbReference type="SMART" id="SM00485">
    <property type="entry name" value="XPGN"/>
    <property type="match status" value="1"/>
</dbReference>
<accession>A0A427B022</accession>
<evidence type="ECO:0000259" key="3">
    <source>
        <dbReference type="SMART" id="SM00485"/>
    </source>
</evidence>
<organism evidence="4 5">
    <name type="scientific">Ensete ventricosum</name>
    <name type="common">Abyssinian banana</name>
    <name type="synonym">Musa ensete</name>
    <dbReference type="NCBI Taxonomy" id="4639"/>
    <lineage>
        <taxon>Eukaryota</taxon>
        <taxon>Viridiplantae</taxon>
        <taxon>Streptophyta</taxon>
        <taxon>Embryophyta</taxon>
        <taxon>Tracheophyta</taxon>
        <taxon>Spermatophyta</taxon>
        <taxon>Magnoliopsida</taxon>
        <taxon>Liliopsida</taxon>
        <taxon>Zingiberales</taxon>
        <taxon>Musaceae</taxon>
        <taxon>Ensete</taxon>
    </lineage>
</organism>
<dbReference type="PANTHER" id="PTHR11081:SF9">
    <property type="entry name" value="FLAP ENDONUCLEASE 1"/>
    <property type="match status" value="1"/>
</dbReference>
<keyword evidence="1" id="KW-0479">Metal-binding</keyword>
<name>A0A427B022_ENSVE</name>